<dbReference type="InterPro" id="IPR036819">
    <property type="entry name" value="Subtilisin_inhibitor-like_sf"/>
</dbReference>
<dbReference type="Gene3D" id="3.30.350.10">
    <property type="entry name" value="Subtilisin inhibitor-like"/>
    <property type="match status" value="1"/>
</dbReference>
<sequence length="133" mass="13302">MRRLGLGLLVAAVLAGCGSDEATQAGGPTGQLASLVVTVDDDGAKGSGQPRELKLDCAKPTDSQACGAAAGISAADLQKTGGDVACTQIFGGPEQATIKGTIRGDAVDATFTRTDGCEIARWDGVKALLDEVP</sequence>
<accession>A0A9X3S387</accession>
<dbReference type="PROSITE" id="PS51257">
    <property type="entry name" value="PROKAR_LIPOPROTEIN"/>
    <property type="match status" value="1"/>
</dbReference>
<dbReference type="EMBL" id="JAPDOD010000002">
    <property type="protein sequence ID" value="MDA0159208.1"/>
    <property type="molecule type" value="Genomic_DNA"/>
</dbReference>
<evidence type="ECO:0000313" key="2">
    <source>
        <dbReference type="Proteomes" id="UP001149140"/>
    </source>
</evidence>
<dbReference type="GO" id="GO:0004867">
    <property type="term" value="F:serine-type endopeptidase inhibitor activity"/>
    <property type="evidence" value="ECO:0007669"/>
    <property type="project" value="InterPro"/>
</dbReference>
<reference evidence="1" key="1">
    <citation type="submission" date="2022-10" db="EMBL/GenBank/DDBJ databases">
        <title>The WGS of Solirubrobacter ginsenosidimutans DSM 21036.</title>
        <authorList>
            <person name="Jiang Z."/>
        </authorList>
    </citation>
    <scope>NUCLEOTIDE SEQUENCE</scope>
    <source>
        <strain evidence="1">DSM 21036</strain>
    </source>
</reference>
<dbReference type="RefSeq" id="WP_270037881.1">
    <property type="nucleotide sequence ID" value="NZ_JAPDOD010000002.1"/>
</dbReference>
<protein>
    <recommendedName>
        <fullName evidence="3">Subtilisin inhibitor domain-containing protein</fullName>
    </recommendedName>
</protein>
<proteinExistence type="predicted"/>
<name>A0A9X3S387_9ACTN</name>
<comment type="caution">
    <text evidence="1">The sequence shown here is derived from an EMBL/GenBank/DDBJ whole genome shotgun (WGS) entry which is preliminary data.</text>
</comment>
<dbReference type="SUPFAM" id="SSF55399">
    <property type="entry name" value="Subtilisin inhibitor"/>
    <property type="match status" value="1"/>
</dbReference>
<keyword evidence="2" id="KW-1185">Reference proteome</keyword>
<evidence type="ECO:0008006" key="3">
    <source>
        <dbReference type="Google" id="ProtNLM"/>
    </source>
</evidence>
<dbReference type="AlphaFoldDB" id="A0A9X3S387"/>
<dbReference type="Proteomes" id="UP001149140">
    <property type="component" value="Unassembled WGS sequence"/>
</dbReference>
<gene>
    <name evidence="1" type="ORF">OM076_02935</name>
</gene>
<evidence type="ECO:0000313" key="1">
    <source>
        <dbReference type="EMBL" id="MDA0159208.1"/>
    </source>
</evidence>
<organism evidence="1 2">
    <name type="scientific">Solirubrobacter ginsenosidimutans</name>
    <dbReference type="NCBI Taxonomy" id="490573"/>
    <lineage>
        <taxon>Bacteria</taxon>
        <taxon>Bacillati</taxon>
        <taxon>Actinomycetota</taxon>
        <taxon>Thermoleophilia</taxon>
        <taxon>Solirubrobacterales</taxon>
        <taxon>Solirubrobacteraceae</taxon>
        <taxon>Solirubrobacter</taxon>
    </lineage>
</organism>